<dbReference type="EMBL" id="CP025043">
    <property type="protein sequence ID" value="AUA18425.1"/>
    <property type="molecule type" value="Genomic_DNA"/>
</dbReference>
<feature type="transmembrane region" description="Helical" evidence="2">
    <location>
        <begin position="64"/>
        <end position="84"/>
    </location>
</feature>
<dbReference type="Proteomes" id="UP000231863">
    <property type="component" value="Chromosome"/>
</dbReference>
<keyword evidence="2" id="KW-0812">Transmembrane</keyword>
<evidence type="ECO:0000313" key="4">
    <source>
        <dbReference type="Proteomes" id="UP000231863"/>
    </source>
</evidence>
<gene>
    <name evidence="3" type="ORF">CWI26_02385</name>
</gene>
<feature type="region of interest" description="Disordered" evidence="1">
    <location>
        <begin position="1"/>
        <end position="35"/>
    </location>
</feature>
<protein>
    <submittedName>
        <fullName evidence="3">Uncharacterized protein</fullName>
    </submittedName>
</protein>
<proteinExistence type="predicted"/>
<feature type="transmembrane region" description="Helical" evidence="2">
    <location>
        <begin position="128"/>
        <end position="148"/>
    </location>
</feature>
<dbReference type="AlphaFoldDB" id="A0A2I5KM46"/>
<feature type="compositionally biased region" description="Basic residues" evidence="1">
    <location>
        <begin position="1"/>
        <end position="24"/>
    </location>
</feature>
<reference evidence="3 4" key="1">
    <citation type="submission" date="2017-11" db="EMBL/GenBank/DDBJ databases">
        <title>Genome analysis of Streptococcus suis serotype chz stain ah681.</title>
        <authorList>
            <person name="Pan Z."/>
            <person name="Zhang Y."/>
            <person name="Ma J."/>
            <person name="Lu P."/>
            <person name="Zhu Y."/>
            <person name="Zhong X."/>
            <person name="Dong W."/>
            <person name="Lu C."/>
            <person name="Yao H."/>
        </authorList>
    </citation>
    <scope>NUCLEOTIDE SEQUENCE [LARGE SCALE GENOMIC DNA]</scope>
    <source>
        <strain evidence="3 4">AH681</strain>
    </source>
</reference>
<evidence type="ECO:0000313" key="3">
    <source>
        <dbReference type="EMBL" id="AUA18425.1"/>
    </source>
</evidence>
<organism evidence="3 4">
    <name type="scientific">Streptococcus suis</name>
    <dbReference type="NCBI Taxonomy" id="1307"/>
    <lineage>
        <taxon>Bacteria</taxon>
        <taxon>Bacillati</taxon>
        <taxon>Bacillota</taxon>
        <taxon>Bacilli</taxon>
        <taxon>Lactobacillales</taxon>
        <taxon>Streptococcaceae</taxon>
        <taxon>Streptococcus</taxon>
    </lineage>
</organism>
<evidence type="ECO:0000256" key="1">
    <source>
        <dbReference type="SAM" id="MobiDB-lite"/>
    </source>
</evidence>
<name>A0A2I5KM46_STRSU</name>
<keyword evidence="2" id="KW-0472">Membrane</keyword>
<evidence type="ECO:0000256" key="2">
    <source>
        <dbReference type="SAM" id="Phobius"/>
    </source>
</evidence>
<sequence length="191" mass="21967">MMKTIRKNKSFEQKKKRPNAHHVGKQYQASDNKKSSGSMNIFLRRKMLFETNKEYRNAEFQQSVGALLATVGTIYLLVGFLYYFNVKVLNSYHLQFVLKMISLGFLKPSVADSFQEPTVWEIVNNYSMGQPVAVAIGLVILLVAGFSLGDKGQTTQSMIDSNTDDEKLKKDYEKLKEERYSDYDCYNQKLD</sequence>
<accession>A0A2I5KM46</accession>
<keyword evidence="2" id="KW-1133">Transmembrane helix</keyword>
<dbReference type="RefSeq" id="WP_100881162.1">
    <property type="nucleotide sequence ID" value="NZ_CP025043.1"/>
</dbReference>